<feature type="domain" description="RING-type" evidence="7">
    <location>
        <begin position="757"/>
        <end position="792"/>
    </location>
</feature>
<reference evidence="8" key="1">
    <citation type="submission" date="2021-01" db="EMBL/GenBank/DDBJ databases">
        <authorList>
            <person name="Corre E."/>
            <person name="Pelletier E."/>
            <person name="Niang G."/>
            <person name="Scheremetjew M."/>
            <person name="Finn R."/>
            <person name="Kale V."/>
            <person name="Holt S."/>
            <person name="Cochrane G."/>
            <person name="Meng A."/>
            <person name="Brown T."/>
            <person name="Cohen L."/>
        </authorList>
    </citation>
    <scope>NUCLEOTIDE SEQUENCE</scope>
    <source>
        <strain evidence="8">SAG 63-3</strain>
    </source>
</reference>
<feature type="coiled-coil region" evidence="5">
    <location>
        <begin position="470"/>
        <end position="594"/>
    </location>
</feature>
<dbReference type="Pfam" id="PF13445">
    <property type="entry name" value="zf-RING_UBOX"/>
    <property type="match status" value="1"/>
</dbReference>
<keyword evidence="5" id="KW-0175">Coiled coil</keyword>
<feature type="coiled-coil region" evidence="5">
    <location>
        <begin position="83"/>
        <end position="208"/>
    </location>
</feature>
<evidence type="ECO:0000256" key="5">
    <source>
        <dbReference type="SAM" id="Coils"/>
    </source>
</evidence>
<dbReference type="InterPro" id="IPR013083">
    <property type="entry name" value="Znf_RING/FYVE/PHD"/>
</dbReference>
<keyword evidence="3" id="KW-0862">Zinc</keyword>
<dbReference type="EMBL" id="HBFM01003763">
    <property type="protein sequence ID" value="CAD8765787.1"/>
    <property type="molecule type" value="Transcribed_RNA"/>
</dbReference>
<feature type="region of interest" description="Disordered" evidence="6">
    <location>
        <begin position="854"/>
        <end position="918"/>
    </location>
</feature>
<dbReference type="InterPro" id="IPR001841">
    <property type="entry name" value="Znf_RING"/>
</dbReference>
<dbReference type="SUPFAM" id="SSF57850">
    <property type="entry name" value="RING/U-box"/>
    <property type="match status" value="1"/>
</dbReference>
<dbReference type="AlphaFoldDB" id="A0A7S0USN9"/>
<keyword evidence="2 4" id="KW-0863">Zinc-finger</keyword>
<sequence length="918" mass="103203">MRAAARDSQKSLLEQELKDKTLQLMSVQRNFDSMSRMMQAKQQELEQSRLGLSSEQAQVVSLSVKLEESLNRCSIMERRVDQLKNYPSQLEELQSSYDQLKKDAAQASIRFTSSNDTIKSLRDQLQEQEVLLRQLQRELDAARSREATRDSIAANLRQKVTEAEGDCRALRSETRALRDALVTAERQAIQSEQRVAEQSAAMSALEDELSASLEHLRRSQRLSAEMASTAAAGETALGAARAQIHVLEAQLRGDGRSLELAQQSLMETQKKCEDLEKQYIETKAIADQRDTQIYQLETQLSNLDEKYQASLSSKIQMDEVTSNLQIQLAQTRAALQQAKRNHQEQQQQVSATLADAKRRVQEATDHSSRLNRGVASLAHRHNEHIYITGNRLDAALERLSSLNEALLRGVATVQERTERALSVTQLKLHSWHGQFVEAEQRLLRLGALAETLASAARAREAERERLSDSAQKGMMERRDLSERISQLQSELSAALDSRDRLSNEMMAAEERWRRALADSEMFAEERLDSERRAMALKLEAVQNEVLQLQRAQYSAHQAANSSFQLERQQLQRQIAELLNEVKRLRQQLEDDESSARLAVLHTRYTADLAAAKEEYQAGLRLKQEREDQMRQHVTLGWGVAQRLYTDLSIVSKQLRQSGFKADPIDLPPELRGHADEGDGSRLMQLLGYIRVAFSRTADGAQAMSATIKAQQHRIQELSAKTASAESMSGWGAVAGNVRSTVAQLLAMEESLGSNCTCLVCLEVFKAPVTLIPCGHTYCRTCLASINGLCQECGGATPAALTIYNAQLDAICSKYEYKLSALRSVQRVVQGQEILVRPQQAAVLKEKQIQQYEAARKEKERERERERQERQDKERQEKLEREQLSAESSGYQDTDLLRGSVELTTGGAPAHSSSQPLVP</sequence>
<evidence type="ECO:0000256" key="1">
    <source>
        <dbReference type="ARBA" id="ARBA00022723"/>
    </source>
</evidence>
<dbReference type="PROSITE" id="PS00518">
    <property type="entry name" value="ZF_RING_1"/>
    <property type="match status" value="1"/>
</dbReference>
<protein>
    <recommendedName>
        <fullName evidence="7">RING-type domain-containing protein</fullName>
    </recommendedName>
</protein>
<dbReference type="SMART" id="SM00184">
    <property type="entry name" value="RING"/>
    <property type="match status" value="1"/>
</dbReference>
<dbReference type="Gene3D" id="3.30.40.10">
    <property type="entry name" value="Zinc/RING finger domain, C3HC4 (zinc finger)"/>
    <property type="match status" value="1"/>
</dbReference>
<evidence type="ECO:0000256" key="2">
    <source>
        <dbReference type="ARBA" id="ARBA00022771"/>
    </source>
</evidence>
<dbReference type="GO" id="GO:0008270">
    <property type="term" value="F:zinc ion binding"/>
    <property type="evidence" value="ECO:0007669"/>
    <property type="project" value="UniProtKB-KW"/>
</dbReference>
<proteinExistence type="predicted"/>
<evidence type="ECO:0000256" key="4">
    <source>
        <dbReference type="PROSITE-ProRule" id="PRU00175"/>
    </source>
</evidence>
<feature type="compositionally biased region" description="Basic and acidic residues" evidence="6">
    <location>
        <begin position="854"/>
        <end position="883"/>
    </location>
</feature>
<name>A0A7S0USN9_9CHLO</name>
<evidence type="ECO:0000256" key="6">
    <source>
        <dbReference type="SAM" id="MobiDB-lite"/>
    </source>
</evidence>
<dbReference type="InterPro" id="IPR027370">
    <property type="entry name" value="Znf-RING_euk"/>
</dbReference>
<evidence type="ECO:0000313" key="8">
    <source>
        <dbReference type="EMBL" id="CAD8765787.1"/>
    </source>
</evidence>
<evidence type="ECO:0000256" key="3">
    <source>
        <dbReference type="ARBA" id="ARBA00022833"/>
    </source>
</evidence>
<gene>
    <name evidence="8" type="ORF">PPAR00522_LOCUS2176</name>
</gene>
<keyword evidence="1" id="KW-0479">Metal-binding</keyword>
<feature type="coiled-coil region" evidence="5">
    <location>
        <begin position="321"/>
        <end position="359"/>
    </location>
</feature>
<feature type="coiled-coil region" evidence="5">
    <location>
        <begin position="258"/>
        <end position="285"/>
    </location>
</feature>
<evidence type="ECO:0000259" key="7">
    <source>
        <dbReference type="PROSITE" id="PS50089"/>
    </source>
</evidence>
<dbReference type="InterPro" id="IPR017907">
    <property type="entry name" value="Znf_RING_CS"/>
</dbReference>
<organism evidence="8">
    <name type="scientific">Polytomella parva</name>
    <dbReference type="NCBI Taxonomy" id="51329"/>
    <lineage>
        <taxon>Eukaryota</taxon>
        <taxon>Viridiplantae</taxon>
        <taxon>Chlorophyta</taxon>
        <taxon>core chlorophytes</taxon>
        <taxon>Chlorophyceae</taxon>
        <taxon>CS clade</taxon>
        <taxon>Chlamydomonadales</taxon>
        <taxon>Chlamydomonadaceae</taxon>
        <taxon>Polytomella</taxon>
    </lineage>
</organism>
<dbReference type="PROSITE" id="PS50089">
    <property type="entry name" value="ZF_RING_2"/>
    <property type="match status" value="1"/>
</dbReference>
<accession>A0A7S0USN9</accession>